<dbReference type="AlphaFoldDB" id="A0A0K9NQ69"/>
<protein>
    <submittedName>
        <fullName evidence="2">Uncharacterized protein</fullName>
    </submittedName>
</protein>
<organism evidence="2 3">
    <name type="scientific">Zostera marina</name>
    <name type="common">Eelgrass</name>
    <dbReference type="NCBI Taxonomy" id="29655"/>
    <lineage>
        <taxon>Eukaryota</taxon>
        <taxon>Viridiplantae</taxon>
        <taxon>Streptophyta</taxon>
        <taxon>Embryophyta</taxon>
        <taxon>Tracheophyta</taxon>
        <taxon>Spermatophyta</taxon>
        <taxon>Magnoliopsida</taxon>
        <taxon>Liliopsida</taxon>
        <taxon>Zosteraceae</taxon>
        <taxon>Zostera</taxon>
    </lineage>
</organism>
<feature type="region of interest" description="Disordered" evidence="1">
    <location>
        <begin position="28"/>
        <end position="58"/>
    </location>
</feature>
<sequence length="73" mass="8329">MDVPQDTRRYERVVKDREKVTQLMDKLEEDPATGAAPEGVVDGEESKESTTNQGIHRSARIKNPSVWVVQYEK</sequence>
<evidence type="ECO:0000256" key="1">
    <source>
        <dbReference type="SAM" id="MobiDB-lite"/>
    </source>
</evidence>
<comment type="caution">
    <text evidence="2">The sequence shown here is derived from an EMBL/GenBank/DDBJ whole genome shotgun (WGS) entry which is preliminary data.</text>
</comment>
<reference evidence="3" key="1">
    <citation type="journal article" date="2016" name="Nature">
        <title>The genome of the seagrass Zostera marina reveals angiosperm adaptation to the sea.</title>
        <authorList>
            <person name="Olsen J.L."/>
            <person name="Rouze P."/>
            <person name="Verhelst B."/>
            <person name="Lin Y.-C."/>
            <person name="Bayer T."/>
            <person name="Collen J."/>
            <person name="Dattolo E."/>
            <person name="De Paoli E."/>
            <person name="Dittami S."/>
            <person name="Maumus F."/>
            <person name="Michel G."/>
            <person name="Kersting A."/>
            <person name="Lauritano C."/>
            <person name="Lohaus R."/>
            <person name="Toepel M."/>
            <person name="Tonon T."/>
            <person name="Vanneste K."/>
            <person name="Amirebrahimi M."/>
            <person name="Brakel J."/>
            <person name="Bostroem C."/>
            <person name="Chovatia M."/>
            <person name="Grimwood J."/>
            <person name="Jenkins J.W."/>
            <person name="Jueterbock A."/>
            <person name="Mraz A."/>
            <person name="Stam W.T."/>
            <person name="Tice H."/>
            <person name="Bornberg-Bauer E."/>
            <person name="Green P.J."/>
            <person name="Pearson G.A."/>
            <person name="Procaccini G."/>
            <person name="Duarte C.M."/>
            <person name="Schmutz J."/>
            <person name="Reusch T.B.H."/>
            <person name="Van de Peer Y."/>
        </authorList>
    </citation>
    <scope>NUCLEOTIDE SEQUENCE [LARGE SCALE GENOMIC DNA]</scope>
    <source>
        <strain evidence="3">cv. Finnish</strain>
    </source>
</reference>
<evidence type="ECO:0000313" key="2">
    <source>
        <dbReference type="EMBL" id="KMZ58916.1"/>
    </source>
</evidence>
<evidence type="ECO:0000313" key="3">
    <source>
        <dbReference type="Proteomes" id="UP000036987"/>
    </source>
</evidence>
<gene>
    <name evidence="2" type="ORF">ZOSMA_72G00770</name>
</gene>
<accession>A0A0K9NQ69</accession>
<name>A0A0K9NQ69_ZOSMR</name>
<proteinExistence type="predicted"/>
<dbReference type="Proteomes" id="UP000036987">
    <property type="component" value="Unassembled WGS sequence"/>
</dbReference>
<dbReference type="EMBL" id="LFYR01001858">
    <property type="protein sequence ID" value="KMZ58916.1"/>
    <property type="molecule type" value="Genomic_DNA"/>
</dbReference>
<keyword evidence="3" id="KW-1185">Reference proteome</keyword>